<feature type="repeat" description="TNFR-Cys" evidence="11">
    <location>
        <begin position="193"/>
        <end position="233"/>
    </location>
</feature>
<dbReference type="Gene3D" id="6.10.250.1780">
    <property type="match status" value="1"/>
</dbReference>
<keyword evidence="8 13" id="KW-0472">Membrane</keyword>
<dbReference type="PANTHER" id="PTHR46605:SF1">
    <property type="entry name" value="DEATH DOMAIN-CONTAINING MEMBRANE PROTEIN NRADD"/>
    <property type="match status" value="1"/>
</dbReference>
<feature type="region of interest" description="Disordered" evidence="12">
    <location>
        <begin position="343"/>
        <end position="364"/>
    </location>
</feature>
<dbReference type="GO" id="GO:0006915">
    <property type="term" value="P:apoptotic process"/>
    <property type="evidence" value="ECO:0007669"/>
    <property type="project" value="UniProtKB-KW"/>
</dbReference>
<evidence type="ECO:0000256" key="4">
    <source>
        <dbReference type="ARBA" id="ARBA00022703"/>
    </source>
</evidence>
<feature type="transmembrane region" description="Helical" evidence="13">
    <location>
        <begin position="285"/>
        <end position="305"/>
    </location>
</feature>
<gene>
    <name evidence="16" type="ORF">D4764_10G0003110</name>
</gene>
<evidence type="ECO:0000256" key="9">
    <source>
        <dbReference type="ARBA" id="ARBA00023157"/>
    </source>
</evidence>
<feature type="disulfide bond" evidence="11">
    <location>
        <begin position="212"/>
        <end position="225"/>
    </location>
</feature>
<name>A0A5C6PK24_9TELE</name>
<evidence type="ECO:0000313" key="16">
    <source>
        <dbReference type="EMBL" id="TWW79281.1"/>
    </source>
</evidence>
<keyword evidence="9 11" id="KW-1015">Disulfide bond</keyword>
<dbReference type="CDD" id="cd08311">
    <property type="entry name" value="Death_p75NR"/>
    <property type="match status" value="1"/>
</dbReference>
<feature type="disulfide bond" evidence="11">
    <location>
        <begin position="215"/>
        <end position="233"/>
    </location>
</feature>
<evidence type="ECO:0000256" key="1">
    <source>
        <dbReference type="ARBA" id="ARBA00004162"/>
    </source>
</evidence>
<dbReference type="SUPFAM" id="SSF47986">
    <property type="entry name" value="DEATH domain"/>
    <property type="match status" value="1"/>
</dbReference>
<comment type="caution">
    <text evidence="11">Lacks conserved residue(s) required for the propagation of feature annotation.</text>
</comment>
<evidence type="ECO:0000256" key="7">
    <source>
        <dbReference type="ARBA" id="ARBA00022989"/>
    </source>
</evidence>
<dbReference type="GO" id="GO:0015026">
    <property type="term" value="F:coreceptor activity"/>
    <property type="evidence" value="ECO:0007669"/>
    <property type="project" value="TreeGrafter"/>
</dbReference>
<evidence type="ECO:0000313" key="17">
    <source>
        <dbReference type="Proteomes" id="UP000324091"/>
    </source>
</evidence>
<dbReference type="GO" id="GO:0005035">
    <property type="term" value="F:death receptor activity"/>
    <property type="evidence" value="ECO:0007669"/>
    <property type="project" value="TreeGrafter"/>
</dbReference>
<dbReference type="Pfam" id="PF00531">
    <property type="entry name" value="Death"/>
    <property type="match status" value="1"/>
</dbReference>
<feature type="disulfide bond" evidence="11">
    <location>
        <begin position="131"/>
        <end position="144"/>
    </location>
</feature>
<evidence type="ECO:0000256" key="13">
    <source>
        <dbReference type="SAM" id="Phobius"/>
    </source>
</evidence>
<keyword evidence="5" id="KW-0732">Signal</keyword>
<organism evidence="16 17">
    <name type="scientific">Takifugu flavidus</name>
    <name type="common">sansaifugu</name>
    <dbReference type="NCBI Taxonomy" id="433684"/>
    <lineage>
        <taxon>Eukaryota</taxon>
        <taxon>Metazoa</taxon>
        <taxon>Chordata</taxon>
        <taxon>Craniata</taxon>
        <taxon>Vertebrata</taxon>
        <taxon>Euteleostomi</taxon>
        <taxon>Actinopterygii</taxon>
        <taxon>Neopterygii</taxon>
        <taxon>Teleostei</taxon>
        <taxon>Neoteleostei</taxon>
        <taxon>Acanthomorphata</taxon>
        <taxon>Eupercaria</taxon>
        <taxon>Tetraodontiformes</taxon>
        <taxon>Tetradontoidea</taxon>
        <taxon>Tetraodontidae</taxon>
        <taxon>Takifugu</taxon>
    </lineage>
</organism>
<feature type="domain" description="TNFR-Cys" evidence="15">
    <location>
        <begin position="113"/>
        <end position="152"/>
    </location>
</feature>
<reference evidence="16 17" key="1">
    <citation type="submission" date="2019-04" db="EMBL/GenBank/DDBJ databases">
        <title>Chromosome genome assembly for Takifugu flavidus.</title>
        <authorList>
            <person name="Xiao S."/>
        </authorList>
    </citation>
    <scope>NUCLEOTIDE SEQUENCE [LARGE SCALE GENOMIC DNA]</scope>
    <source>
        <strain evidence="16">HTHZ2018</strain>
        <tissue evidence="16">Muscle</tissue>
    </source>
</reference>
<dbReference type="Gene3D" id="1.10.533.10">
    <property type="entry name" value="Death Domain, Fas"/>
    <property type="match status" value="1"/>
</dbReference>
<proteinExistence type="predicted"/>
<keyword evidence="4" id="KW-0053">Apoptosis</keyword>
<evidence type="ECO:0000259" key="14">
    <source>
        <dbReference type="PROSITE" id="PS50017"/>
    </source>
</evidence>
<feature type="repeat" description="TNFR-Cys" evidence="11">
    <location>
        <begin position="153"/>
        <end position="191"/>
    </location>
</feature>
<feature type="domain" description="TNFR-Cys" evidence="15">
    <location>
        <begin position="153"/>
        <end position="191"/>
    </location>
</feature>
<feature type="disulfide bond" evidence="11">
    <location>
        <begin position="173"/>
        <end position="191"/>
    </location>
</feature>
<sequence length="458" mass="48732">MGGEKFQENFAGVFFPPASSVAKLLLKSCGPVLVRAYFAPEVLETHQSVPFDGSPDTEDMRLFVICGLLLVKVAVGDACPSGQFSESGQCCSLCPAGSGVVAECGKADTKCAPCPQGTFSSSEGLGPCQPCAKCPLSVPMLASCTATENTQCECDSGYFFWGVHGVCAPCSKCTRGEGAVRECGPKGDTLCQICGPGTFSEELRTTKPCQVCAKCSDSEVEIRACLPNSDTLCMDKQLDILSRPVDGTSDASRWPILEDVTKVEASPTPGTPKFTPQDESGSNNILAYVSVLAAVVLGLFIYVGYKCWRSCKQKRALSKARAAELSASPEGEKLQSDSGVFVDSHSLHDNQTSKGTNRDSKQDNRLYINLPPHRQEEVEHLLQEGAGRGWRQVGAALGYEPEQLDLFGHGEAPARTLLSNWAQKEGSTLGSLCSVLARVERPDVVAALNRPGQGVSLV</sequence>
<protein>
    <submittedName>
        <fullName evidence="16">Tumor necrosis factor receptor superfamily member 16</fullName>
    </submittedName>
</protein>
<evidence type="ECO:0000256" key="2">
    <source>
        <dbReference type="ARBA" id="ARBA00022475"/>
    </source>
</evidence>
<keyword evidence="7 13" id="KW-1133">Transmembrane helix</keyword>
<comment type="caution">
    <text evidence="16">The sequence shown here is derived from an EMBL/GenBank/DDBJ whole genome shotgun (WGS) entry which is preliminary data.</text>
</comment>
<dbReference type="PANTHER" id="PTHR46605">
    <property type="entry name" value="TUMOR NECROSIS FACTOR RECEPTOR"/>
    <property type="match status" value="1"/>
</dbReference>
<feature type="disulfide bond" evidence="11">
    <location>
        <begin position="134"/>
        <end position="152"/>
    </location>
</feature>
<evidence type="ECO:0000256" key="5">
    <source>
        <dbReference type="ARBA" id="ARBA00022729"/>
    </source>
</evidence>
<dbReference type="GO" id="GO:0005886">
    <property type="term" value="C:plasma membrane"/>
    <property type="evidence" value="ECO:0007669"/>
    <property type="project" value="UniProtKB-SubCell"/>
</dbReference>
<evidence type="ECO:0000256" key="8">
    <source>
        <dbReference type="ARBA" id="ARBA00023136"/>
    </source>
</evidence>
<dbReference type="Proteomes" id="UP000324091">
    <property type="component" value="Chromosome 10"/>
</dbReference>
<feature type="disulfide bond" evidence="11">
    <location>
        <begin position="170"/>
        <end position="183"/>
    </location>
</feature>
<evidence type="ECO:0000256" key="3">
    <source>
        <dbReference type="ARBA" id="ARBA00022692"/>
    </source>
</evidence>
<evidence type="ECO:0000259" key="15">
    <source>
        <dbReference type="PROSITE" id="PS50050"/>
    </source>
</evidence>
<comment type="subcellular location">
    <subcellularLocation>
        <location evidence="1">Cell membrane</location>
        <topology evidence="1">Single-pass membrane protein</topology>
    </subcellularLocation>
</comment>
<keyword evidence="16" id="KW-0675">Receptor</keyword>
<evidence type="ECO:0000256" key="11">
    <source>
        <dbReference type="PROSITE-ProRule" id="PRU00206"/>
    </source>
</evidence>
<feature type="domain" description="TNFR-Cys" evidence="15">
    <location>
        <begin position="78"/>
        <end position="111"/>
    </location>
</feature>
<dbReference type="SMART" id="SM00208">
    <property type="entry name" value="TNFR"/>
    <property type="match status" value="4"/>
</dbReference>
<dbReference type="InterPro" id="IPR001368">
    <property type="entry name" value="TNFR/NGFR_Cys_rich_reg"/>
</dbReference>
<dbReference type="PROSITE" id="PS00652">
    <property type="entry name" value="TNFR_NGFR_1"/>
    <property type="match status" value="1"/>
</dbReference>
<evidence type="ECO:0000256" key="12">
    <source>
        <dbReference type="SAM" id="MobiDB-lite"/>
    </source>
</evidence>
<dbReference type="InterPro" id="IPR034046">
    <property type="entry name" value="TNFRSF16_N"/>
</dbReference>
<feature type="repeat" description="TNFR-Cys" evidence="11">
    <location>
        <begin position="113"/>
        <end position="152"/>
    </location>
</feature>
<dbReference type="Pfam" id="PF18422">
    <property type="entry name" value="TNFR_16_TM"/>
    <property type="match status" value="1"/>
</dbReference>
<dbReference type="EMBL" id="RHFK02000002">
    <property type="protein sequence ID" value="TWW79281.1"/>
    <property type="molecule type" value="Genomic_DNA"/>
</dbReference>
<dbReference type="GO" id="GO:0007266">
    <property type="term" value="P:Rho protein signal transduction"/>
    <property type="evidence" value="ECO:0007669"/>
    <property type="project" value="TreeGrafter"/>
</dbReference>
<keyword evidence="17" id="KW-1185">Reference proteome</keyword>
<keyword evidence="3 13" id="KW-0812">Transmembrane</keyword>
<dbReference type="InterPro" id="IPR000488">
    <property type="entry name" value="Death_dom"/>
</dbReference>
<feature type="disulfide bond" evidence="11">
    <location>
        <begin position="91"/>
        <end position="104"/>
    </location>
</feature>
<dbReference type="CDD" id="cd13416">
    <property type="entry name" value="TNFRSF16"/>
    <property type="match status" value="1"/>
</dbReference>
<dbReference type="InterPro" id="IPR052302">
    <property type="entry name" value="Neurotrophin_rcpt-DD"/>
</dbReference>
<feature type="domain" description="TNFR-Cys" evidence="15">
    <location>
        <begin position="193"/>
        <end position="233"/>
    </location>
</feature>
<dbReference type="AlphaFoldDB" id="A0A5C6PK24"/>
<feature type="repeat" description="TNFR-Cys" evidence="11">
    <location>
        <begin position="78"/>
        <end position="111"/>
    </location>
</feature>
<dbReference type="PROSITE" id="PS50017">
    <property type="entry name" value="DEATH_DOMAIN"/>
    <property type="match status" value="1"/>
</dbReference>
<dbReference type="GO" id="GO:0048406">
    <property type="term" value="F:nerve growth factor binding"/>
    <property type="evidence" value="ECO:0007669"/>
    <property type="project" value="TreeGrafter"/>
</dbReference>
<keyword evidence="2" id="KW-1003">Cell membrane</keyword>
<dbReference type="Pfam" id="PF00020">
    <property type="entry name" value="TNFR_c6"/>
    <property type="match status" value="3"/>
</dbReference>
<evidence type="ECO:0000256" key="6">
    <source>
        <dbReference type="ARBA" id="ARBA00022737"/>
    </source>
</evidence>
<dbReference type="Gene3D" id="2.10.50.10">
    <property type="entry name" value="Tumor Necrosis Factor Receptor, subunit A, domain 2"/>
    <property type="match status" value="3"/>
</dbReference>
<dbReference type="InterPro" id="IPR041448">
    <property type="entry name" value="TNFR16_TM"/>
</dbReference>
<feature type="domain" description="Death" evidence="14">
    <location>
        <begin position="375"/>
        <end position="452"/>
    </location>
</feature>
<keyword evidence="6" id="KW-0677">Repeat</keyword>
<dbReference type="SMART" id="SM00005">
    <property type="entry name" value="DEATH"/>
    <property type="match status" value="1"/>
</dbReference>
<dbReference type="PROSITE" id="PS50050">
    <property type="entry name" value="TNFR_NGFR_2"/>
    <property type="match status" value="4"/>
</dbReference>
<evidence type="ECO:0000256" key="10">
    <source>
        <dbReference type="ARBA" id="ARBA00023180"/>
    </source>
</evidence>
<accession>A0A5C6PK24</accession>
<keyword evidence="10" id="KW-0325">Glycoprotein</keyword>
<feature type="disulfide bond" evidence="11">
    <location>
        <begin position="194"/>
        <end position="209"/>
    </location>
</feature>
<dbReference type="GO" id="GO:0009986">
    <property type="term" value="C:cell surface"/>
    <property type="evidence" value="ECO:0007669"/>
    <property type="project" value="TreeGrafter"/>
</dbReference>
<dbReference type="SUPFAM" id="SSF57586">
    <property type="entry name" value="TNF receptor-like"/>
    <property type="match status" value="2"/>
</dbReference>
<dbReference type="InterPro" id="IPR011029">
    <property type="entry name" value="DEATH-like_dom_sf"/>
</dbReference>